<evidence type="ECO:0000313" key="2">
    <source>
        <dbReference type="EMBL" id="KAF0981536.1"/>
    </source>
</evidence>
<dbReference type="Proteomes" id="UP000444721">
    <property type="component" value="Unassembled WGS sequence"/>
</dbReference>
<keyword evidence="3" id="KW-1185">Reference proteome</keyword>
<gene>
    <name evidence="2" type="ORF">FDP41_012193</name>
</gene>
<keyword evidence="1" id="KW-1133">Transmembrane helix</keyword>
<feature type="transmembrane region" description="Helical" evidence="1">
    <location>
        <begin position="186"/>
        <end position="208"/>
    </location>
</feature>
<sequence>MVLPSRRMPLRHFQTILIIIINVLELWILMMSSEAAMIPTVPSQVSFDTGSNNTNSAVHSSFFQFNNSLPSSSLIPIFFNITKETVNDNMKIYGGCLGLPCNFMIINATDYFDFLQNPSLGLLRKNAAQLGLLNITNVDGTLLFIGDAGLYAFIAVNPNVNSTWLSVKAELKFSYGRHVVLLFRQYWYLVLVLCLVVVLFGLLCAFAVNKIKGREMLNGMTRYSKKQSQLKRALLTEEDIVVESFIEHSNNGDSQQ</sequence>
<keyword evidence="1" id="KW-0812">Transmembrane</keyword>
<dbReference type="RefSeq" id="XP_044566249.1">
    <property type="nucleotide sequence ID" value="XM_044702685.1"/>
</dbReference>
<feature type="transmembrane region" description="Helical" evidence="1">
    <location>
        <begin position="12"/>
        <end position="30"/>
    </location>
</feature>
<accession>A0A6A5C1J7</accession>
<keyword evidence="1" id="KW-0472">Membrane</keyword>
<proteinExistence type="predicted"/>
<evidence type="ECO:0000313" key="3">
    <source>
        <dbReference type="Proteomes" id="UP000444721"/>
    </source>
</evidence>
<dbReference type="GeneID" id="68119408"/>
<protein>
    <submittedName>
        <fullName evidence="2">Uncharacterized protein</fullName>
    </submittedName>
</protein>
<reference evidence="2 3" key="1">
    <citation type="journal article" date="2019" name="Sci. Rep.">
        <title>Nanopore sequencing improves the draft genome of the human pathogenic amoeba Naegleria fowleri.</title>
        <authorList>
            <person name="Liechti N."/>
            <person name="Schurch N."/>
            <person name="Bruggmann R."/>
            <person name="Wittwer M."/>
        </authorList>
    </citation>
    <scope>NUCLEOTIDE SEQUENCE [LARGE SCALE GENOMIC DNA]</scope>
    <source>
        <strain evidence="2 3">ATCC 30894</strain>
    </source>
</reference>
<name>A0A6A5C1J7_NAEFO</name>
<comment type="caution">
    <text evidence="2">The sequence shown here is derived from an EMBL/GenBank/DDBJ whole genome shotgun (WGS) entry which is preliminary data.</text>
</comment>
<dbReference type="OrthoDB" id="10444309at2759"/>
<evidence type="ECO:0000256" key="1">
    <source>
        <dbReference type="SAM" id="Phobius"/>
    </source>
</evidence>
<organism evidence="2 3">
    <name type="scientific">Naegleria fowleri</name>
    <name type="common">Brain eating amoeba</name>
    <dbReference type="NCBI Taxonomy" id="5763"/>
    <lineage>
        <taxon>Eukaryota</taxon>
        <taxon>Discoba</taxon>
        <taxon>Heterolobosea</taxon>
        <taxon>Tetramitia</taxon>
        <taxon>Eutetramitia</taxon>
        <taxon>Vahlkampfiidae</taxon>
        <taxon>Naegleria</taxon>
    </lineage>
</organism>
<dbReference type="VEuPathDB" id="AmoebaDB:FDP41_012193"/>
<dbReference type="VEuPathDB" id="AmoebaDB:NfTy_038680"/>
<dbReference type="AlphaFoldDB" id="A0A6A5C1J7"/>
<dbReference type="EMBL" id="VFQX01000013">
    <property type="protein sequence ID" value="KAF0981536.1"/>
    <property type="molecule type" value="Genomic_DNA"/>
</dbReference>